<gene>
    <name evidence="1" type="ORF">PG997_000806</name>
</gene>
<dbReference type="GeneID" id="92038181"/>
<sequence>MAFSQQDNRFIDFIRMLHARGPNLTASQILERCRTNFGRHPSMKVQNWLYKSLVDFRMARENNECHPGVLPIVERGISPSSGSTYPDQQ</sequence>
<name>A0ABR1XBU9_9PEZI</name>
<dbReference type="RefSeq" id="XP_066674894.1">
    <property type="nucleotide sequence ID" value="XM_066805121.1"/>
</dbReference>
<evidence type="ECO:0000313" key="1">
    <source>
        <dbReference type="EMBL" id="KAK8094121.1"/>
    </source>
</evidence>
<comment type="caution">
    <text evidence="1">The sequence shown here is derived from an EMBL/GenBank/DDBJ whole genome shotgun (WGS) entry which is preliminary data.</text>
</comment>
<dbReference type="Proteomes" id="UP001433268">
    <property type="component" value="Unassembled WGS sequence"/>
</dbReference>
<evidence type="ECO:0000313" key="2">
    <source>
        <dbReference type="Proteomes" id="UP001433268"/>
    </source>
</evidence>
<protein>
    <submittedName>
        <fullName evidence="1">Uncharacterized protein</fullName>
    </submittedName>
</protein>
<keyword evidence="2" id="KW-1185">Reference proteome</keyword>
<proteinExistence type="predicted"/>
<dbReference type="EMBL" id="JAQQWN010000002">
    <property type="protein sequence ID" value="KAK8094121.1"/>
    <property type="molecule type" value="Genomic_DNA"/>
</dbReference>
<organism evidence="1 2">
    <name type="scientific">Apiospora hydei</name>
    <dbReference type="NCBI Taxonomy" id="1337664"/>
    <lineage>
        <taxon>Eukaryota</taxon>
        <taxon>Fungi</taxon>
        <taxon>Dikarya</taxon>
        <taxon>Ascomycota</taxon>
        <taxon>Pezizomycotina</taxon>
        <taxon>Sordariomycetes</taxon>
        <taxon>Xylariomycetidae</taxon>
        <taxon>Amphisphaeriales</taxon>
        <taxon>Apiosporaceae</taxon>
        <taxon>Apiospora</taxon>
    </lineage>
</organism>
<accession>A0ABR1XBU9</accession>
<reference evidence="1 2" key="1">
    <citation type="submission" date="2023-01" db="EMBL/GenBank/DDBJ databases">
        <title>Analysis of 21 Apiospora genomes using comparative genomics revels a genus with tremendous synthesis potential of carbohydrate active enzymes and secondary metabolites.</title>
        <authorList>
            <person name="Sorensen T."/>
        </authorList>
    </citation>
    <scope>NUCLEOTIDE SEQUENCE [LARGE SCALE GENOMIC DNA]</scope>
    <source>
        <strain evidence="1 2">CBS 114990</strain>
    </source>
</reference>